<protein>
    <submittedName>
        <fullName evidence="1">Uncharacterized protein</fullName>
    </submittedName>
</protein>
<comment type="caution">
    <text evidence="1">The sequence shown here is derived from an EMBL/GenBank/DDBJ whole genome shotgun (WGS) entry which is preliminary data.</text>
</comment>
<dbReference type="Proteomes" id="UP000828390">
    <property type="component" value="Unassembled WGS sequence"/>
</dbReference>
<organism evidence="1 2">
    <name type="scientific">Dreissena polymorpha</name>
    <name type="common">Zebra mussel</name>
    <name type="synonym">Mytilus polymorpha</name>
    <dbReference type="NCBI Taxonomy" id="45954"/>
    <lineage>
        <taxon>Eukaryota</taxon>
        <taxon>Metazoa</taxon>
        <taxon>Spiralia</taxon>
        <taxon>Lophotrochozoa</taxon>
        <taxon>Mollusca</taxon>
        <taxon>Bivalvia</taxon>
        <taxon>Autobranchia</taxon>
        <taxon>Heteroconchia</taxon>
        <taxon>Euheterodonta</taxon>
        <taxon>Imparidentia</taxon>
        <taxon>Neoheterodontei</taxon>
        <taxon>Myida</taxon>
        <taxon>Dreissenoidea</taxon>
        <taxon>Dreissenidae</taxon>
        <taxon>Dreissena</taxon>
    </lineage>
</organism>
<feature type="non-terminal residue" evidence="1">
    <location>
        <position position="1"/>
    </location>
</feature>
<gene>
    <name evidence="1" type="ORF">DPMN_100100</name>
</gene>
<dbReference type="EMBL" id="JAIWYP010000003">
    <property type="protein sequence ID" value="KAH3857493.1"/>
    <property type="molecule type" value="Genomic_DNA"/>
</dbReference>
<keyword evidence="2" id="KW-1185">Reference proteome</keyword>
<feature type="non-terminal residue" evidence="1">
    <location>
        <position position="100"/>
    </location>
</feature>
<sequence>FTFTLDPDHESMRRLDGKIEAIYPAVCIVLLRIMLSHSQGTVHARFIVEWISGSRPDITQIAAVHLKTGFKFSTYVQTTVPISSEAQKVIGISFDDHGIM</sequence>
<name>A0A9D4LGV3_DREPO</name>
<evidence type="ECO:0000313" key="1">
    <source>
        <dbReference type="EMBL" id="KAH3857493.1"/>
    </source>
</evidence>
<dbReference type="AlphaFoldDB" id="A0A9D4LGV3"/>
<accession>A0A9D4LGV3</accession>
<reference evidence="1" key="1">
    <citation type="journal article" date="2019" name="bioRxiv">
        <title>The Genome of the Zebra Mussel, Dreissena polymorpha: A Resource for Invasive Species Research.</title>
        <authorList>
            <person name="McCartney M.A."/>
            <person name="Auch B."/>
            <person name="Kono T."/>
            <person name="Mallez S."/>
            <person name="Zhang Y."/>
            <person name="Obille A."/>
            <person name="Becker A."/>
            <person name="Abrahante J.E."/>
            <person name="Garbe J."/>
            <person name="Badalamenti J.P."/>
            <person name="Herman A."/>
            <person name="Mangelson H."/>
            <person name="Liachko I."/>
            <person name="Sullivan S."/>
            <person name="Sone E.D."/>
            <person name="Koren S."/>
            <person name="Silverstein K.A.T."/>
            <person name="Beckman K.B."/>
            <person name="Gohl D.M."/>
        </authorList>
    </citation>
    <scope>NUCLEOTIDE SEQUENCE</scope>
    <source>
        <strain evidence="1">Duluth1</strain>
        <tissue evidence="1">Whole animal</tissue>
    </source>
</reference>
<proteinExistence type="predicted"/>
<reference evidence="1" key="2">
    <citation type="submission" date="2020-11" db="EMBL/GenBank/DDBJ databases">
        <authorList>
            <person name="McCartney M.A."/>
            <person name="Auch B."/>
            <person name="Kono T."/>
            <person name="Mallez S."/>
            <person name="Becker A."/>
            <person name="Gohl D.M."/>
            <person name="Silverstein K.A.T."/>
            <person name="Koren S."/>
            <person name="Bechman K.B."/>
            <person name="Herman A."/>
            <person name="Abrahante J.E."/>
            <person name="Garbe J."/>
        </authorList>
    </citation>
    <scope>NUCLEOTIDE SEQUENCE</scope>
    <source>
        <strain evidence="1">Duluth1</strain>
        <tissue evidence="1">Whole animal</tissue>
    </source>
</reference>
<evidence type="ECO:0000313" key="2">
    <source>
        <dbReference type="Proteomes" id="UP000828390"/>
    </source>
</evidence>